<proteinExistence type="predicted"/>
<comment type="caution">
    <text evidence="1">The sequence shown here is derived from an EMBL/GenBank/DDBJ whole genome shotgun (WGS) entry which is preliminary data.</text>
</comment>
<gene>
    <name evidence="1" type="ORF">SR1949_49730</name>
</gene>
<keyword evidence="2" id="KW-1185">Reference proteome</keyword>
<dbReference type="Proteomes" id="UP000300142">
    <property type="component" value="Unassembled WGS sequence"/>
</dbReference>
<sequence>MLAYIQGNLSNPQSTLAMQQLPSTTPQPQHENRYPDCLYMELQAIPVNSDQIDLPVTMHFNEQWEALGTVRVKFGVKGGQLKLKLKNCEIPDDSRELDGQIELKQAVCQVTTNGSKSHPTWEFELSIGATVLIGSLQNQKLGTVQLQDRPCSVEATFEVSQQYVHLMATEGLYPTDTSRNKQIILEALFRKELLKSKLQPYLSRAELHYG</sequence>
<accession>A0A480A5P7</accession>
<reference evidence="2" key="1">
    <citation type="submission" date="2019-02" db="EMBL/GenBank/DDBJ databases">
        <title>Draft genome sequence of Sphaerospermopsis reniformis NIES-1949.</title>
        <authorList>
            <person name="Yamaguchi H."/>
            <person name="Suzuki S."/>
            <person name="Kawachi M."/>
        </authorList>
    </citation>
    <scope>NUCLEOTIDE SEQUENCE [LARGE SCALE GENOMIC DNA]</scope>
    <source>
        <strain evidence="2">NIES-1949</strain>
    </source>
</reference>
<evidence type="ECO:0000313" key="1">
    <source>
        <dbReference type="EMBL" id="GCL39842.1"/>
    </source>
</evidence>
<name>A0A480A5P7_9CYAN</name>
<dbReference type="RefSeq" id="WP_137669312.1">
    <property type="nucleotide sequence ID" value="NZ_BJCE01000330.1"/>
</dbReference>
<dbReference type="AlphaFoldDB" id="A0A480A5P7"/>
<protein>
    <submittedName>
        <fullName evidence="1">Pentapeptide repeat protein</fullName>
    </submittedName>
</protein>
<organism evidence="1 2">
    <name type="scientific">Sphaerospermopsis reniformis</name>
    <dbReference type="NCBI Taxonomy" id="531300"/>
    <lineage>
        <taxon>Bacteria</taxon>
        <taxon>Bacillati</taxon>
        <taxon>Cyanobacteriota</taxon>
        <taxon>Cyanophyceae</taxon>
        <taxon>Nostocales</taxon>
        <taxon>Aphanizomenonaceae</taxon>
        <taxon>Sphaerospermopsis</taxon>
    </lineage>
</organism>
<dbReference type="EMBL" id="BJCE01000330">
    <property type="protein sequence ID" value="GCL39842.1"/>
    <property type="molecule type" value="Genomic_DNA"/>
</dbReference>
<evidence type="ECO:0000313" key="2">
    <source>
        <dbReference type="Proteomes" id="UP000300142"/>
    </source>
</evidence>